<keyword evidence="6 16" id="KW-0812">Transmembrane</keyword>
<reference evidence="19" key="1">
    <citation type="submission" date="2015-12" db="EMBL/GenBank/DDBJ databases">
        <title>De novo transcriptome assembly of four potential Pierce s Disease insect vectors from Arizona vineyards.</title>
        <authorList>
            <person name="Tassone E.E."/>
        </authorList>
    </citation>
    <scope>NUCLEOTIDE SEQUENCE</scope>
</reference>
<dbReference type="EMBL" id="GEDC01019541">
    <property type="protein sequence ID" value="JAS17757.1"/>
    <property type="molecule type" value="Transcribed_RNA"/>
</dbReference>
<dbReference type="PANTHER" id="PTHR43107">
    <property type="entry name" value="LONG-CHAIN FATTY ACID TRANSPORT PROTEIN"/>
    <property type="match status" value="1"/>
</dbReference>
<feature type="domain" description="AMP-dependent synthetase/ligase" evidence="17">
    <location>
        <begin position="137"/>
        <end position="484"/>
    </location>
</feature>
<dbReference type="FunFam" id="3.40.50.12780:FF:000005">
    <property type="entry name" value="Solute carrier family 27 member 6"/>
    <property type="match status" value="1"/>
</dbReference>
<evidence type="ECO:0000256" key="5">
    <source>
        <dbReference type="ARBA" id="ARBA00022598"/>
    </source>
</evidence>
<dbReference type="GO" id="GO:0005789">
    <property type="term" value="C:endoplasmic reticulum membrane"/>
    <property type="evidence" value="ECO:0007669"/>
    <property type="project" value="TreeGrafter"/>
</dbReference>
<evidence type="ECO:0000256" key="6">
    <source>
        <dbReference type="ARBA" id="ARBA00022692"/>
    </source>
</evidence>
<dbReference type="Gene3D" id="3.40.50.12780">
    <property type="entry name" value="N-terminal domain of ligase-like"/>
    <property type="match status" value="1"/>
</dbReference>
<evidence type="ECO:0000256" key="2">
    <source>
        <dbReference type="ARBA" id="ARBA00006432"/>
    </source>
</evidence>
<keyword evidence="8" id="KW-0443">Lipid metabolism</keyword>
<dbReference type="AlphaFoldDB" id="A0A1B6CWE8"/>
<dbReference type="GO" id="GO:0044539">
    <property type="term" value="P:long-chain fatty acid import into cell"/>
    <property type="evidence" value="ECO:0007669"/>
    <property type="project" value="TreeGrafter"/>
</dbReference>
<dbReference type="GO" id="GO:0004467">
    <property type="term" value="F:long-chain fatty acid-CoA ligase activity"/>
    <property type="evidence" value="ECO:0007669"/>
    <property type="project" value="UniProtKB-EC"/>
</dbReference>
<dbReference type="InterPro" id="IPR020845">
    <property type="entry name" value="AMP-binding_CS"/>
</dbReference>
<evidence type="ECO:0000256" key="8">
    <source>
        <dbReference type="ARBA" id="ARBA00022832"/>
    </source>
</evidence>
<name>A0A1B6CWE8_9HEMI</name>
<evidence type="ECO:0000256" key="1">
    <source>
        <dbReference type="ARBA" id="ARBA00004651"/>
    </source>
</evidence>
<protein>
    <recommendedName>
        <fullName evidence="12">long-chain-fatty-acid--CoA ligase</fullName>
        <ecNumber evidence="12">6.2.1.3</ecNumber>
    </recommendedName>
    <alternativeName>
        <fullName evidence="14">Long-chain-fatty-acid--CoA ligase</fullName>
    </alternativeName>
</protein>
<feature type="domain" description="AMP-binding enzyme C-terminal" evidence="18">
    <location>
        <begin position="575"/>
        <end position="650"/>
    </location>
</feature>
<accession>A0A1B6CWE8</accession>
<organism evidence="19">
    <name type="scientific">Clastoptera arizonana</name>
    <name type="common">Arizona spittle bug</name>
    <dbReference type="NCBI Taxonomy" id="38151"/>
    <lineage>
        <taxon>Eukaryota</taxon>
        <taxon>Metazoa</taxon>
        <taxon>Ecdysozoa</taxon>
        <taxon>Arthropoda</taxon>
        <taxon>Hexapoda</taxon>
        <taxon>Insecta</taxon>
        <taxon>Pterygota</taxon>
        <taxon>Neoptera</taxon>
        <taxon>Paraneoptera</taxon>
        <taxon>Hemiptera</taxon>
        <taxon>Auchenorrhyncha</taxon>
        <taxon>Cercopoidea</taxon>
        <taxon>Clastopteridae</taxon>
        <taxon>Clastoptera</taxon>
    </lineage>
</organism>
<comment type="catalytic activity">
    <reaction evidence="13">
        <text>a very long-chain fatty acid + ATP + CoA = a very long-chain fatty acyl-CoA + AMP + diphosphate</text>
        <dbReference type="Rhea" id="RHEA:54536"/>
        <dbReference type="ChEBI" id="CHEBI:30616"/>
        <dbReference type="ChEBI" id="CHEBI:33019"/>
        <dbReference type="ChEBI" id="CHEBI:57287"/>
        <dbReference type="ChEBI" id="CHEBI:58950"/>
        <dbReference type="ChEBI" id="CHEBI:138261"/>
        <dbReference type="ChEBI" id="CHEBI:456215"/>
    </reaction>
    <physiologicalReaction direction="left-to-right" evidence="13">
        <dbReference type="Rhea" id="RHEA:54537"/>
    </physiologicalReaction>
</comment>
<gene>
    <name evidence="19" type="ORF">g.8456</name>
</gene>
<keyword evidence="4" id="KW-1003">Cell membrane</keyword>
<keyword evidence="10 16" id="KW-0472">Membrane</keyword>
<dbReference type="GO" id="GO:0005324">
    <property type="term" value="F:long-chain fatty acid transmembrane transporter activity"/>
    <property type="evidence" value="ECO:0007669"/>
    <property type="project" value="TreeGrafter"/>
</dbReference>
<evidence type="ECO:0000256" key="14">
    <source>
        <dbReference type="ARBA" id="ARBA00041297"/>
    </source>
</evidence>
<dbReference type="InterPro" id="IPR042099">
    <property type="entry name" value="ANL_N_sf"/>
</dbReference>
<dbReference type="SUPFAM" id="SSF56801">
    <property type="entry name" value="Acetyl-CoA synthetase-like"/>
    <property type="match status" value="1"/>
</dbReference>
<dbReference type="Pfam" id="PF00501">
    <property type="entry name" value="AMP-binding"/>
    <property type="match status" value="1"/>
</dbReference>
<dbReference type="GO" id="GO:0000166">
    <property type="term" value="F:nucleotide binding"/>
    <property type="evidence" value="ECO:0007669"/>
    <property type="project" value="UniProtKB-KW"/>
</dbReference>
<feature type="transmembrane region" description="Helical" evidence="16">
    <location>
        <begin position="195"/>
        <end position="215"/>
    </location>
</feature>
<dbReference type="NCBIfam" id="NF006134">
    <property type="entry name" value="PRK08279.1"/>
    <property type="match status" value="1"/>
</dbReference>
<keyword evidence="3" id="KW-0813">Transport</keyword>
<feature type="transmembrane region" description="Helical" evidence="16">
    <location>
        <begin position="55"/>
        <end position="73"/>
    </location>
</feature>
<dbReference type="EC" id="6.2.1.3" evidence="12"/>
<evidence type="ECO:0000256" key="3">
    <source>
        <dbReference type="ARBA" id="ARBA00022448"/>
    </source>
</evidence>
<comment type="similarity">
    <text evidence="2">Belongs to the ATP-dependent AMP-binding enzyme family.</text>
</comment>
<dbReference type="PROSITE" id="PS00455">
    <property type="entry name" value="AMP_BINDING"/>
    <property type="match status" value="1"/>
</dbReference>
<dbReference type="FunFam" id="3.30.300.30:FF:000002">
    <property type="entry name" value="Long-chain fatty acid transport protein 1"/>
    <property type="match status" value="1"/>
</dbReference>
<evidence type="ECO:0000256" key="15">
    <source>
        <dbReference type="ARBA" id="ARBA00048666"/>
    </source>
</evidence>
<evidence type="ECO:0000313" key="19">
    <source>
        <dbReference type="EMBL" id="JAS17757.1"/>
    </source>
</evidence>
<dbReference type="InterPro" id="IPR025110">
    <property type="entry name" value="AMP-bd_C"/>
</dbReference>
<proteinExistence type="inferred from homology"/>
<dbReference type="InterPro" id="IPR000873">
    <property type="entry name" value="AMP-dep_synth/lig_dom"/>
</dbReference>
<dbReference type="InterPro" id="IPR045851">
    <property type="entry name" value="AMP-bd_C_sf"/>
</dbReference>
<dbReference type="Gene3D" id="3.30.300.30">
    <property type="match status" value="1"/>
</dbReference>
<keyword evidence="5" id="KW-0436">Ligase</keyword>
<evidence type="ECO:0000256" key="13">
    <source>
        <dbReference type="ARBA" id="ARBA00036527"/>
    </source>
</evidence>
<comment type="catalytic activity">
    <reaction evidence="11">
        <text>a long-chain fatty acid + ATP + CoA = a long-chain fatty acyl-CoA + AMP + diphosphate</text>
        <dbReference type="Rhea" id="RHEA:15421"/>
        <dbReference type="ChEBI" id="CHEBI:30616"/>
        <dbReference type="ChEBI" id="CHEBI:33019"/>
        <dbReference type="ChEBI" id="CHEBI:57287"/>
        <dbReference type="ChEBI" id="CHEBI:57560"/>
        <dbReference type="ChEBI" id="CHEBI:83139"/>
        <dbReference type="ChEBI" id="CHEBI:456215"/>
        <dbReference type="EC" id="6.2.1.3"/>
    </reaction>
    <physiologicalReaction direction="left-to-right" evidence="11">
        <dbReference type="Rhea" id="RHEA:15422"/>
    </physiologicalReaction>
</comment>
<evidence type="ECO:0000256" key="4">
    <source>
        <dbReference type="ARBA" id="ARBA00022475"/>
    </source>
</evidence>
<keyword evidence="9 16" id="KW-1133">Transmembrane helix</keyword>
<keyword evidence="8" id="KW-0276">Fatty acid metabolism</keyword>
<sequence length="697" mass="78199">MKITCDSEVSPASYCQNGDIESGTNQGGSGKGNLTEQAEKTLPYIKRMLLQTFKFIIIFVVVGGVVGLVWYFMGWMFVLQLVLVAIVAYLAAGGRYYWLYIVYRTAFRDLTALQRYLRFLWTVRQYSKRDLSIGDIFRQHATKNPNKLCFIFEDTKWTFAQVEEFSNRVANLFKSHGYHKGDSVALMMENRPEFVCIWLGLSKLGIVTALINYNLRQSSLLHSVNVAKCQAFIFGSELTEAIEKIASLLGSVRLYSWGLEPNAPLHFGERNLTDLLSETPNTLPIPNEKVGFHDKLLYIYTSGTTGLPKAAVITHARFVFLAGAIGYQVGFRTNDRYYTPLPLYHTAGGTMSVGQAILYGSCVVIRKKFSASNYFHDIVKYKCTVAQYIGEMCRYLLSTPPRPEDKNHQLRMVFGNGLRPQIWKEFVSRFNIPKVAEFYGATEGNANIANIDNHEGAIGFVSRIIPSIYPISVIRVDPLTGEPIRNSKGLCIVCKAGEPGVFIGKIIPSNPARAYLGYVNEKESEKKIVRDVFAKGDSAFLSGDILVSDDFGYLYFKDRTGDTFRWKGENVSTSEVEAVVSNVANYRDCVVYGVEVSGNEGRAGMAAIVDQSGSLNLNTLAEGLKKSLPSYARPLFVRILNEVELTGTYKLKKLDLQKEGYNPTTILDKLYYFSTNGLYELLTPELFNLIEDGKIRF</sequence>
<evidence type="ECO:0000256" key="7">
    <source>
        <dbReference type="ARBA" id="ARBA00022741"/>
    </source>
</evidence>
<evidence type="ECO:0000256" key="12">
    <source>
        <dbReference type="ARBA" id="ARBA00026121"/>
    </source>
</evidence>
<keyword evidence="7" id="KW-0547">Nucleotide-binding</keyword>
<evidence type="ECO:0000259" key="18">
    <source>
        <dbReference type="Pfam" id="PF13193"/>
    </source>
</evidence>
<dbReference type="PANTHER" id="PTHR43107:SF21">
    <property type="entry name" value="FATTY ACID TRANSPORT PROTEIN 1, ISOFORM F-RELATED"/>
    <property type="match status" value="1"/>
</dbReference>
<comment type="subcellular location">
    <subcellularLocation>
        <location evidence="1">Cell membrane</location>
        <topology evidence="1">Multi-pass membrane protein</topology>
    </subcellularLocation>
</comment>
<evidence type="ECO:0000256" key="9">
    <source>
        <dbReference type="ARBA" id="ARBA00022989"/>
    </source>
</evidence>
<dbReference type="GO" id="GO:0005886">
    <property type="term" value="C:plasma membrane"/>
    <property type="evidence" value="ECO:0007669"/>
    <property type="project" value="UniProtKB-SubCell"/>
</dbReference>
<dbReference type="Pfam" id="PF13193">
    <property type="entry name" value="AMP-binding_C"/>
    <property type="match status" value="1"/>
</dbReference>
<comment type="catalytic activity">
    <reaction evidence="15">
        <text>tetracosanoate + ATP + CoA = tetracosanoyl-CoA + AMP + diphosphate</text>
        <dbReference type="Rhea" id="RHEA:33639"/>
        <dbReference type="ChEBI" id="CHEBI:30616"/>
        <dbReference type="ChEBI" id="CHEBI:31014"/>
        <dbReference type="ChEBI" id="CHEBI:33019"/>
        <dbReference type="ChEBI" id="CHEBI:57287"/>
        <dbReference type="ChEBI" id="CHEBI:65052"/>
        <dbReference type="ChEBI" id="CHEBI:456215"/>
    </reaction>
    <physiologicalReaction direction="left-to-right" evidence="15">
        <dbReference type="Rhea" id="RHEA:33640"/>
    </physiologicalReaction>
</comment>
<feature type="transmembrane region" description="Helical" evidence="16">
    <location>
        <begin position="79"/>
        <end position="98"/>
    </location>
</feature>
<evidence type="ECO:0000259" key="17">
    <source>
        <dbReference type="Pfam" id="PF00501"/>
    </source>
</evidence>
<evidence type="ECO:0000256" key="10">
    <source>
        <dbReference type="ARBA" id="ARBA00023136"/>
    </source>
</evidence>
<evidence type="ECO:0000256" key="16">
    <source>
        <dbReference type="SAM" id="Phobius"/>
    </source>
</evidence>
<evidence type="ECO:0000256" key="11">
    <source>
        <dbReference type="ARBA" id="ARBA00024484"/>
    </source>
</evidence>